<dbReference type="GO" id="GO:0016926">
    <property type="term" value="P:protein desumoylation"/>
    <property type="evidence" value="ECO:0007669"/>
    <property type="project" value="UniProtKB-ARBA"/>
</dbReference>
<reference evidence="6" key="4">
    <citation type="submission" date="2019-03" db="UniProtKB">
        <authorList>
            <consortium name="EnsemblPlants"/>
        </authorList>
    </citation>
    <scope>IDENTIFICATION</scope>
</reference>
<sequence length="96" mass="11367">NRDDPEAVELTSSDIKCLDPGVYLSSPVINYYIQYIKRDKFQREAARNNFHMFNTYFYSKLQEALSGKGEFVKLRRWWKGVNIFQRGYIILPIHGT</sequence>
<dbReference type="Gramene" id="AET5Gv20158200.12">
    <property type="protein sequence ID" value="AET5Gv20158200.12"/>
    <property type="gene ID" value="AET5Gv20158200"/>
</dbReference>
<dbReference type="PROSITE" id="PS50600">
    <property type="entry name" value="ULP_PROTEASE"/>
    <property type="match status" value="1"/>
</dbReference>
<dbReference type="Gene3D" id="3.40.395.10">
    <property type="entry name" value="Adenoviral Proteinase, Chain A"/>
    <property type="match status" value="1"/>
</dbReference>
<proteinExistence type="inferred from homology"/>
<feature type="domain" description="Ubiquitin-like protease family profile" evidence="5">
    <location>
        <begin position="8"/>
        <end position="96"/>
    </location>
</feature>
<comment type="similarity">
    <text evidence="1">Belongs to the peptidase C48 family.</text>
</comment>
<dbReference type="AlphaFoldDB" id="A0A453JQM9"/>
<dbReference type="GO" id="GO:0006508">
    <property type="term" value="P:proteolysis"/>
    <property type="evidence" value="ECO:0007669"/>
    <property type="project" value="UniProtKB-KW"/>
</dbReference>
<name>A0A453JQM9_AEGTS</name>
<dbReference type="SUPFAM" id="SSF54001">
    <property type="entry name" value="Cysteine proteinases"/>
    <property type="match status" value="1"/>
</dbReference>
<accession>A0A453JQM9</accession>
<keyword evidence="4" id="KW-0788">Thiol protease</keyword>
<keyword evidence="2" id="KW-0645">Protease</keyword>
<evidence type="ECO:0000313" key="6">
    <source>
        <dbReference type="EnsemblPlants" id="AET5Gv20158200.12"/>
    </source>
</evidence>
<dbReference type="PANTHER" id="PTHR46915:SF1">
    <property type="entry name" value="UBIQUITIN-LIKE PROTEASE FAMILY PROFILE DOMAIN-CONTAINING PROTEIN"/>
    <property type="match status" value="1"/>
</dbReference>
<organism evidence="6 7">
    <name type="scientific">Aegilops tauschii subsp. strangulata</name>
    <name type="common">Goatgrass</name>
    <dbReference type="NCBI Taxonomy" id="200361"/>
    <lineage>
        <taxon>Eukaryota</taxon>
        <taxon>Viridiplantae</taxon>
        <taxon>Streptophyta</taxon>
        <taxon>Embryophyta</taxon>
        <taxon>Tracheophyta</taxon>
        <taxon>Spermatophyta</taxon>
        <taxon>Magnoliopsida</taxon>
        <taxon>Liliopsida</taxon>
        <taxon>Poales</taxon>
        <taxon>Poaceae</taxon>
        <taxon>BOP clade</taxon>
        <taxon>Pooideae</taxon>
        <taxon>Triticodae</taxon>
        <taxon>Triticeae</taxon>
        <taxon>Triticinae</taxon>
        <taxon>Aegilops</taxon>
    </lineage>
</organism>
<reference evidence="6" key="3">
    <citation type="journal article" date="2017" name="Nature">
        <title>Genome sequence of the progenitor of the wheat D genome Aegilops tauschii.</title>
        <authorList>
            <person name="Luo M.C."/>
            <person name="Gu Y.Q."/>
            <person name="Puiu D."/>
            <person name="Wang H."/>
            <person name="Twardziok S.O."/>
            <person name="Deal K.R."/>
            <person name="Huo N."/>
            <person name="Zhu T."/>
            <person name="Wang L."/>
            <person name="Wang Y."/>
            <person name="McGuire P.E."/>
            <person name="Liu S."/>
            <person name="Long H."/>
            <person name="Ramasamy R.K."/>
            <person name="Rodriguez J.C."/>
            <person name="Van S.L."/>
            <person name="Yuan L."/>
            <person name="Wang Z."/>
            <person name="Xia Z."/>
            <person name="Xiao L."/>
            <person name="Anderson O.D."/>
            <person name="Ouyang S."/>
            <person name="Liang Y."/>
            <person name="Zimin A.V."/>
            <person name="Pertea G."/>
            <person name="Qi P."/>
            <person name="Bennetzen J.L."/>
            <person name="Dai X."/>
            <person name="Dawson M.W."/>
            <person name="Muller H.G."/>
            <person name="Kugler K."/>
            <person name="Rivarola-Duarte L."/>
            <person name="Spannagl M."/>
            <person name="Mayer K.F.X."/>
            <person name="Lu F.H."/>
            <person name="Bevan M.W."/>
            <person name="Leroy P."/>
            <person name="Li P."/>
            <person name="You F.M."/>
            <person name="Sun Q."/>
            <person name="Liu Z."/>
            <person name="Lyons E."/>
            <person name="Wicker T."/>
            <person name="Salzberg S.L."/>
            <person name="Devos K.M."/>
            <person name="Dvorak J."/>
        </authorList>
    </citation>
    <scope>NUCLEOTIDE SEQUENCE [LARGE SCALE GENOMIC DNA]</scope>
    <source>
        <strain evidence="6">cv. AL8/78</strain>
    </source>
</reference>
<evidence type="ECO:0000256" key="1">
    <source>
        <dbReference type="ARBA" id="ARBA00005234"/>
    </source>
</evidence>
<evidence type="ECO:0000313" key="7">
    <source>
        <dbReference type="Proteomes" id="UP000015105"/>
    </source>
</evidence>
<reference evidence="7" key="1">
    <citation type="journal article" date="2014" name="Science">
        <title>Ancient hybridizations among the ancestral genomes of bread wheat.</title>
        <authorList>
            <consortium name="International Wheat Genome Sequencing Consortium,"/>
            <person name="Marcussen T."/>
            <person name="Sandve S.R."/>
            <person name="Heier L."/>
            <person name="Spannagl M."/>
            <person name="Pfeifer M."/>
            <person name="Jakobsen K.S."/>
            <person name="Wulff B.B."/>
            <person name="Steuernagel B."/>
            <person name="Mayer K.F."/>
            <person name="Olsen O.A."/>
        </authorList>
    </citation>
    <scope>NUCLEOTIDE SEQUENCE [LARGE SCALE GENOMIC DNA]</scope>
    <source>
        <strain evidence="7">cv. AL8/78</strain>
    </source>
</reference>
<reference evidence="7" key="2">
    <citation type="journal article" date="2017" name="Nat. Plants">
        <title>The Aegilops tauschii genome reveals multiple impacts of transposons.</title>
        <authorList>
            <person name="Zhao G."/>
            <person name="Zou C."/>
            <person name="Li K."/>
            <person name="Wang K."/>
            <person name="Li T."/>
            <person name="Gao L."/>
            <person name="Zhang X."/>
            <person name="Wang H."/>
            <person name="Yang Z."/>
            <person name="Liu X."/>
            <person name="Jiang W."/>
            <person name="Mao L."/>
            <person name="Kong X."/>
            <person name="Jiao Y."/>
            <person name="Jia J."/>
        </authorList>
    </citation>
    <scope>NUCLEOTIDE SEQUENCE [LARGE SCALE GENOMIC DNA]</scope>
    <source>
        <strain evidence="7">cv. AL8/78</strain>
    </source>
</reference>
<dbReference type="PANTHER" id="PTHR46915">
    <property type="entry name" value="UBIQUITIN-LIKE PROTEASE 4-RELATED"/>
    <property type="match status" value="1"/>
</dbReference>
<dbReference type="EnsemblPlants" id="AET5Gv20158200.12">
    <property type="protein sequence ID" value="AET5Gv20158200.12"/>
    <property type="gene ID" value="AET5Gv20158200"/>
</dbReference>
<dbReference type="Proteomes" id="UP000015105">
    <property type="component" value="Chromosome 5D"/>
</dbReference>
<dbReference type="GO" id="GO:0008234">
    <property type="term" value="F:cysteine-type peptidase activity"/>
    <property type="evidence" value="ECO:0007669"/>
    <property type="project" value="UniProtKB-KW"/>
</dbReference>
<keyword evidence="7" id="KW-1185">Reference proteome</keyword>
<dbReference type="Pfam" id="PF02902">
    <property type="entry name" value="Peptidase_C48"/>
    <property type="match status" value="1"/>
</dbReference>
<evidence type="ECO:0000256" key="2">
    <source>
        <dbReference type="ARBA" id="ARBA00022670"/>
    </source>
</evidence>
<evidence type="ECO:0000256" key="4">
    <source>
        <dbReference type="ARBA" id="ARBA00022807"/>
    </source>
</evidence>
<protein>
    <recommendedName>
        <fullName evidence="5">Ubiquitin-like protease family profile domain-containing protein</fullName>
    </recommendedName>
</protein>
<evidence type="ECO:0000256" key="3">
    <source>
        <dbReference type="ARBA" id="ARBA00022801"/>
    </source>
</evidence>
<dbReference type="InterPro" id="IPR003653">
    <property type="entry name" value="Peptidase_C48_C"/>
</dbReference>
<dbReference type="InterPro" id="IPR038765">
    <property type="entry name" value="Papain-like_cys_pep_sf"/>
</dbReference>
<evidence type="ECO:0000259" key="5">
    <source>
        <dbReference type="PROSITE" id="PS50600"/>
    </source>
</evidence>
<reference evidence="6" key="5">
    <citation type="journal article" date="2021" name="G3 (Bethesda)">
        <title>Aegilops tauschii genome assembly Aet v5.0 features greater sequence contiguity and improved annotation.</title>
        <authorList>
            <person name="Wang L."/>
            <person name="Zhu T."/>
            <person name="Rodriguez J.C."/>
            <person name="Deal K.R."/>
            <person name="Dubcovsky J."/>
            <person name="McGuire P.E."/>
            <person name="Lux T."/>
            <person name="Spannagl M."/>
            <person name="Mayer K.F.X."/>
            <person name="Baldrich P."/>
            <person name="Meyers B.C."/>
            <person name="Huo N."/>
            <person name="Gu Y.Q."/>
            <person name="Zhou H."/>
            <person name="Devos K.M."/>
            <person name="Bennetzen J.L."/>
            <person name="Unver T."/>
            <person name="Budak H."/>
            <person name="Gulick P.J."/>
            <person name="Galiba G."/>
            <person name="Kalapos B."/>
            <person name="Nelson D.R."/>
            <person name="Li P."/>
            <person name="You F.M."/>
            <person name="Luo M.C."/>
            <person name="Dvorak J."/>
        </authorList>
    </citation>
    <scope>NUCLEOTIDE SEQUENCE [LARGE SCALE GENOMIC DNA]</scope>
    <source>
        <strain evidence="6">cv. AL8/78</strain>
    </source>
</reference>
<keyword evidence="3" id="KW-0378">Hydrolase</keyword>